<comment type="caution">
    <text evidence="5">The sequence shown here is derived from an EMBL/GenBank/DDBJ whole genome shotgun (WGS) entry which is preliminary data.</text>
</comment>
<protein>
    <submittedName>
        <fullName evidence="5">Uncharacterized protein</fullName>
    </submittedName>
</protein>
<dbReference type="AlphaFoldDB" id="A0A821EAF1"/>
<dbReference type="GO" id="GO:0034458">
    <property type="term" value="F:3'-5' RNA helicase activity"/>
    <property type="evidence" value="ECO:0007669"/>
    <property type="project" value="TreeGrafter"/>
</dbReference>
<evidence type="ECO:0000313" key="5">
    <source>
        <dbReference type="EMBL" id="CAF4632576.1"/>
    </source>
</evidence>
<dbReference type="Proteomes" id="UP000663862">
    <property type="component" value="Unassembled WGS sequence"/>
</dbReference>
<dbReference type="SUPFAM" id="SSF52540">
    <property type="entry name" value="P-loop containing nucleoside triphosphate hydrolases"/>
    <property type="match status" value="1"/>
</dbReference>
<dbReference type="Gene3D" id="3.40.50.300">
    <property type="entry name" value="P-loop containing nucleotide triphosphate hydrolases"/>
    <property type="match status" value="1"/>
</dbReference>
<sequence length="124" mass="14082">MKEALTKELVDQLRIFNAVIEPLCAVDPFELVNIRSHLNRLSREINRFTNCLPIYAQRQDLIKTIRSNRVIILKADTGSGKSTQLVQYLSDAEFAAHAVRALAVRVAQEFGYEVGEDVISKVYF</sequence>
<gene>
    <name evidence="5" type="ORF">TSG867_LOCUS29693</name>
</gene>
<proteinExistence type="predicted"/>
<evidence type="ECO:0000256" key="1">
    <source>
        <dbReference type="ARBA" id="ARBA00022741"/>
    </source>
</evidence>
<dbReference type="PANTHER" id="PTHR18934">
    <property type="entry name" value="ATP-DEPENDENT RNA HELICASE"/>
    <property type="match status" value="1"/>
</dbReference>
<evidence type="ECO:0000313" key="6">
    <source>
        <dbReference type="Proteomes" id="UP000663862"/>
    </source>
</evidence>
<evidence type="ECO:0000256" key="2">
    <source>
        <dbReference type="ARBA" id="ARBA00022801"/>
    </source>
</evidence>
<name>A0A821EAF1_9BILA</name>
<dbReference type="PANTHER" id="PTHR18934:SF91">
    <property type="entry name" value="PRE-MRNA-SPLICING FACTOR ATP-DEPENDENT RNA HELICASE PRP16"/>
    <property type="match status" value="1"/>
</dbReference>
<keyword evidence="4" id="KW-0067">ATP-binding</keyword>
<dbReference type="InterPro" id="IPR027417">
    <property type="entry name" value="P-loop_NTPase"/>
</dbReference>
<evidence type="ECO:0000256" key="4">
    <source>
        <dbReference type="ARBA" id="ARBA00022840"/>
    </source>
</evidence>
<dbReference type="GO" id="GO:0003723">
    <property type="term" value="F:RNA binding"/>
    <property type="evidence" value="ECO:0007669"/>
    <property type="project" value="TreeGrafter"/>
</dbReference>
<reference evidence="5" key="1">
    <citation type="submission" date="2021-02" db="EMBL/GenBank/DDBJ databases">
        <authorList>
            <person name="Nowell W R."/>
        </authorList>
    </citation>
    <scope>NUCLEOTIDE SEQUENCE</scope>
</reference>
<keyword evidence="3" id="KW-0347">Helicase</keyword>
<evidence type="ECO:0000256" key="3">
    <source>
        <dbReference type="ARBA" id="ARBA00022806"/>
    </source>
</evidence>
<dbReference type="GO" id="GO:0016787">
    <property type="term" value="F:hydrolase activity"/>
    <property type="evidence" value="ECO:0007669"/>
    <property type="project" value="UniProtKB-KW"/>
</dbReference>
<dbReference type="EMBL" id="CAJOBQ010004296">
    <property type="protein sequence ID" value="CAF4632576.1"/>
    <property type="molecule type" value="Genomic_DNA"/>
</dbReference>
<keyword evidence="2" id="KW-0378">Hydrolase</keyword>
<accession>A0A821EAF1</accession>
<dbReference type="GO" id="GO:0005524">
    <property type="term" value="F:ATP binding"/>
    <property type="evidence" value="ECO:0007669"/>
    <property type="project" value="UniProtKB-KW"/>
</dbReference>
<keyword evidence="1" id="KW-0547">Nucleotide-binding</keyword>
<organism evidence="5 6">
    <name type="scientific">Rotaria socialis</name>
    <dbReference type="NCBI Taxonomy" id="392032"/>
    <lineage>
        <taxon>Eukaryota</taxon>
        <taxon>Metazoa</taxon>
        <taxon>Spiralia</taxon>
        <taxon>Gnathifera</taxon>
        <taxon>Rotifera</taxon>
        <taxon>Eurotatoria</taxon>
        <taxon>Bdelloidea</taxon>
        <taxon>Philodinida</taxon>
        <taxon>Philodinidae</taxon>
        <taxon>Rotaria</taxon>
    </lineage>
</organism>